<proteinExistence type="predicted"/>
<dbReference type="AlphaFoldDB" id="A0A5Q2F855"/>
<sequence>MTTTSSFDPTIWRLADDDLMPQVSSGPLGGARVAVKDLFAVAGQPIGAGNPTFLAGAPLQDRNARVVDDLMRAGATVVGITRTDEFAFSLAGTNPHYGTPPNALCPDRIPGGSSSGSAAAVALGLADIGLGTDTGGSIRVPAAYQGLWGIRTTYGAVSHEGVHGLAPSFDTVGWLTAGPDLLETVGKVLLPLAAGRHFDAVLVDDALLDAADADVAEAARKFLHGPIPLEVRTLPLGWPLGQWREVFVTIQGHEAWAEHGAWVSAHPGALGAAVAERFRQAATITDTQRDEALAARRRIARAVRRAIGDDLLAVPSAASVPPLRSGEDPAAGPARTATLELTCIAGLSGLPALAIPLRTAEGLPCGLSLVGPPGSDRDLLALGRRIGVA</sequence>
<dbReference type="PANTHER" id="PTHR46310">
    <property type="entry name" value="AMIDASE 1"/>
    <property type="match status" value="1"/>
</dbReference>
<dbReference type="PROSITE" id="PS00571">
    <property type="entry name" value="AMIDASES"/>
    <property type="match status" value="1"/>
</dbReference>
<dbReference type="Gene3D" id="3.90.1300.10">
    <property type="entry name" value="Amidase signature (AS) domain"/>
    <property type="match status" value="1"/>
</dbReference>
<dbReference type="RefSeq" id="WP_153571536.1">
    <property type="nucleotide sequence ID" value="NZ_CP045725.1"/>
</dbReference>
<gene>
    <name evidence="2" type="ORF">Rai3103_04265</name>
</gene>
<feature type="domain" description="Amidase" evidence="1">
    <location>
        <begin position="22"/>
        <end position="176"/>
    </location>
</feature>
<reference evidence="2 3" key="1">
    <citation type="submission" date="2019-10" db="EMBL/GenBank/DDBJ databases">
        <title>Genomic analysis of Raineyella sp. CBA3103.</title>
        <authorList>
            <person name="Roh S.W."/>
        </authorList>
    </citation>
    <scope>NUCLEOTIDE SEQUENCE [LARGE SCALE GENOMIC DNA]</scope>
    <source>
        <strain evidence="2 3">CBA3103</strain>
    </source>
</reference>
<dbReference type="PANTHER" id="PTHR46310:SF7">
    <property type="entry name" value="AMIDASE 1"/>
    <property type="match status" value="1"/>
</dbReference>
<organism evidence="2 3">
    <name type="scientific">Raineyella fluvialis</name>
    <dbReference type="NCBI Taxonomy" id="2662261"/>
    <lineage>
        <taxon>Bacteria</taxon>
        <taxon>Bacillati</taxon>
        <taxon>Actinomycetota</taxon>
        <taxon>Actinomycetes</taxon>
        <taxon>Propionibacteriales</taxon>
        <taxon>Propionibacteriaceae</taxon>
        <taxon>Raineyella</taxon>
    </lineage>
</organism>
<feature type="domain" description="Amidase" evidence="1">
    <location>
        <begin position="283"/>
        <end position="380"/>
    </location>
</feature>
<dbReference type="SUPFAM" id="SSF75304">
    <property type="entry name" value="Amidase signature (AS) enzymes"/>
    <property type="match status" value="1"/>
</dbReference>
<evidence type="ECO:0000259" key="1">
    <source>
        <dbReference type="Pfam" id="PF01425"/>
    </source>
</evidence>
<keyword evidence="3" id="KW-1185">Reference proteome</keyword>
<protein>
    <recommendedName>
        <fullName evidence="1">Amidase domain-containing protein</fullName>
    </recommendedName>
</protein>
<dbReference type="Proteomes" id="UP000386847">
    <property type="component" value="Chromosome"/>
</dbReference>
<evidence type="ECO:0000313" key="3">
    <source>
        <dbReference type="Proteomes" id="UP000386847"/>
    </source>
</evidence>
<dbReference type="InterPro" id="IPR023631">
    <property type="entry name" value="Amidase_dom"/>
</dbReference>
<evidence type="ECO:0000313" key="2">
    <source>
        <dbReference type="EMBL" id="QGF23009.1"/>
    </source>
</evidence>
<name>A0A5Q2F855_9ACTN</name>
<dbReference type="Pfam" id="PF01425">
    <property type="entry name" value="Amidase"/>
    <property type="match status" value="2"/>
</dbReference>
<dbReference type="KEGG" id="rain:Rai3103_04265"/>
<accession>A0A5Q2F855</accession>
<dbReference type="EMBL" id="CP045725">
    <property type="protein sequence ID" value="QGF23009.1"/>
    <property type="molecule type" value="Genomic_DNA"/>
</dbReference>
<dbReference type="InterPro" id="IPR020556">
    <property type="entry name" value="Amidase_CS"/>
</dbReference>
<dbReference type="InterPro" id="IPR036928">
    <property type="entry name" value="AS_sf"/>
</dbReference>